<keyword evidence="1" id="KW-0472">Membrane</keyword>
<organism evidence="2">
    <name type="scientific">marine sediment metagenome</name>
    <dbReference type="NCBI Taxonomy" id="412755"/>
    <lineage>
        <taxon>unclassified sequences</taxon>
        <taxon>metagenomes</taxon>
        <taxon>ecological metagenomes</taxon>
    </lineage>
</organism>
<proteinExistence type="predicted"/>
<evidence type="ECO:0000313" key="2">
    <source>
        <dbReference type="EMBL" id="KKO05829.1"/>
    </source>
</evidence>
<gene>
    <name evidence="2" type="ORF">LCGC14_0074700</name>
</gene>
<keyword evidence="1" id="KW-0812">Transmembrane</keyword>
<sequence length="113" mass="13154">MEITNLWDARFIFELLKNGFLLAVGVYVWWTTRNRATSTAIRDVHIRLDEVDRHVSRIEQTLENRPGYSEIEKLRGEMAGMNRSVGELAMQVHASNALLNRLHEYLLTEKGNR</sequence>
<name>A0A0F9YMJ4_9ZZZZ</name>
<reference evidence="2" key="1">
    <citation type="journal article" date="2015" name="Nature">
        <title>Complex archaea that bridge the gap between prokaryotes and eukaryotes.</title>
        <authorList>
            <person name="Spang A."/>
            <person name="Saw J.H."/>
            <person name="Jorgensen S.L."/>
            <person name="Zaremba-Niedzwiedzka K."/>
            <person name="Martijn J."/>
            <person name="Lind A.E."/>
            <person name="van Eijk R."/>
            <person name="Schleper C."/>
            <person name="Guy L."/>
            <person name="Ettema T.J."/>
        </authorList>
    </citation>
    <scope>NUCLEOTIDE SEQUENCE</scope>
</reference>
<feature type="transmembrane region" description="Helical" evidence="1">
    <location>
        <begin position="12"/>
        <end position="30"/>
    </location>
</feature>
<dbReference type="AlphaFoldDB" id="A0A0F9YMJ4"/>
<evidence type="ECO:0000256" key="1">
    <source>
        <dbReference type="SAM" id="Phobius"/>
    </source>
</evidence>
<evidence type="ECO:0008006" key="3">
    <source>
        <dbReference type="Google" id="ProtNLM"/>
    </source>
</evidence>
<dbReference type="EMBL" id="LAZR01000018">
    <property type="protein sequence ID" value="KKO05829.1"/>
    <property type="molecule type" value="Genomic_DNA"/>
</dbReference>
<protein>
    <recommendedName>
        <fullName evidence="3">DUF2730 family protein</fullName>
    </recommendedName>
</protein>
<keyword evidence="1" id="KW-1133">Transmembrane helix</keyword>
<accession>A0A0F9YMJ4</accession>
<comment type="caution">
    <text evidence="2">The sequence shown here is derived from an EMBL/GenBank/DDBJ whole genome shotgun (WGS) entry which is preliminary data.</text>
</comment>